<organism evidence="2 3">
    <name type="scientific">Streptomyces brasiliscabiei</name>
    <dbReference type="NCBI Taxonomy" id="2736302"/>
    <lineage>
        <taxon>Bacteria</taxon>
        <taxon>Bacillati</taxon>
        <taxon>Actinomycetota</taxon>
        <taxon>Actinomycetes</taxon>
        <taxon>Kitasatosporales</taxon>
        <taxon>Streptomycetaceae</taxon>
        <taxon>Streptomyces</taxon>
    </lineage>
</organism>
<dbReference type="InterPro" id="IPR036291">
    <property type="entry name" value="NAD(P)-bd_dom_sf"/>
</dbReference>
<evidence type="ECO:0000313" key="3">
    <source>
        <dbReference type="Proteomes" id="UP001365781"/>
    </source>
</evidence>
<dbReference type="Gene3D" id="3.40.50.720">
    <property type="entry name" value="NAD(P)-binding Rossmann-like Domain"/>
    <property type="match status" value="1"/>
</dbReference>
<evidence type="ECO:0000256" key="1">
    <source>
        <dbReference type="ARBA" id="ARBA00006484"/>
    </source>
</evidence>
<keyword evidence="3" id="KW-1185">Reference proteome</keyword>
<dbReference type="Proteomes" id="UP001365781">
    <property type="component" value="Unassembled WGS sequence"/>
</dbReference>
<protein>
    <submittedName>
        <fullName evidence="2">SDR family oxidoreductase</fullName>
    </submittedName>
</protein>
<accession>A0ABU8GJP6</accession>
<sequence>MPTALDILVDNAGFDIRGGEADVARRTSTASWPYTPRKSALDALTRTLARSLAKVLGARRIRVNSVAPGFVKADLNRQRWSTPENEAAHASLSVFGRMGQPTDVADIVAFLASDDARRIPGRRIDASGGTGL</sequence>
<dbReference type="RefSeq" id="WP_336542288.1">
    <property type="nucleotide sequence ID" value="NZ_JBBAYL010000011.1"/>
</dbReference>
<evidence type="ECO:0000313" key="2">
    <source>
        <dbReference type="EMBL" id="MEI5613402.1"/>
    </source>
</evidence>
<comment type="caution">
    <text evidence="2">The sequence shown here is derived from an EMBL/GenBank/DDBJ whole genome shotgun (WGS) entry which is preliminary data.</text>
</comment>
<gene>
    <name evidence="2" type="ORF">WB403_30070</name>
</gene>
<dbReference type="Pfam" id="PF13561">
    <property type="entry name" value="adh_short_C2"/>
    <property type="match status" value="1"/>
</dbReference>
<dbReference type="PANTHER" id="PTHR43943:SF2">
    <property type="entry name" value="DEHYDROGENASE_REDUCTASE 4"/>
    <property type="match status" value="1"/>
</dbReference>
<dbReference type="InterPro" id="IPR002347">
    <property type="entry name" value="SDR_fam"/>
</dbReference>
<reference evidence="2 3" key="1">
    <citation type="submission" date="2024-03" db="EMBL/GenBank/DDBJ databases">
        <title>First Report of Pectobacterium brasiliscabiei causing potato scab in china.</title>
        <authorList>
            <person name="Handique U."/>
        </authorList>
    </citation>
    <scope>NUCLEOTIDE SEQUENCE [LARGE SCALE GENOMIC DNA]</scope>
    <source>
        <strain evidence="2 3">ZRIMU1503</strain>
    </source>
</reference>
<proteinExistence type="inferred from homology"/>
<dbReference type="PANTHER" id="PTHR43943">
    <property type="entry name" value="DEHYDROGENASE/REDUCTASE (SDR FAMILY) MEMBER 4"/>
    <property type="match status" value="1"/>
</dbReference>
<dbReference type="EMBL" id="JBBAYM010000022">
    <property type="protein sequence ID" value="MEI5613402.1"/>
    <property type="molecule type" value="Genomic_DNA"/>
</dbReference>
<name>A0ABU8GJP6_9ACTN</name>
<dbReference type="SUPFAM" id="SSF51735">
    <property type="entry name" value="NAD(P)-binding Rossmann-fold domains"/>
    <property type="match status" value="1"/>
</dbReference>
<comment type="similarity">
    <text evidence="1">Belongs to the short-chain dehydrogenases/reductases (SDR) family.</text>
</comment>
<dbReference type="PRINTS" id="PR00081">
    <property type="entry name" value="GDHRDH"/>
</dbReference>